<proteinExistence type="inferred from homology"/>
<dbReference type="InterPro" id="IPR016131">
    <property type="entry name" value="Haemerythrin_Fe_BS"/>
</dbReference>
<keyword evidence="4" id="KW-0408">Iron</keyword>
<dbReference type="Pfam" id="PF01814">
    <property type="entry name" value="Hemerythrin"/>
    <property type="match status" value="1"/>
</dbReference>
<evidence type="ECO:0000256" key="3">
    <source>
        <dbReference type="ARBA" id="ARBA00022723"/>
    </source>
</evidence>
<accession>A0ABX5VCY5</accession>
<gene>
    <name evidence="6" type="ORF">FE773_07005</name>
</gene>
<keyword evidence="3" id="KW-0479">Metal-binding</keyword>
<organism evidence="6 7">
    <name type="scientific">Caminibacter mediatlanticus TB-2</name>
    <dbReference type="NCBI Taxonomy" id="391592"/>
    <lineage>
        <taxon>Bacteria</taxon>
        <taxon>Pseudomonadati</taxon>
        <taxon>Campylobacterota</taxon>
        <taxon>Epsilonproteobacteria</taxon>
        <taxon>Nautiliales</taxon>
        <taxon>Nautiliaceae</taxon>
        <taxon>Caminibacter</taxon>
    </lineage>
</organism>
<dbReference type="CDD" id="cd12107">
    <property type="entry name" value="Hemerythrin"/>
    <property type="match status" value="1"/>
</dbReference>
<sequence length="125" mass="15099">MQIKMVAFEPMNEIHINEVKILEDLLKSIDKNENLKEKFEIFFEDVKNHFAFEEEQMKKYNFFAFLPHKMEHDKIVNQLNEVSKHLDDTLYLKKYFNETFIPWLINHIETIDTVTAGFLNMVTKQ</sequence>
<dbReference type="InterPro" id="IPR035938">
    <property type="entry name" value="Hemerythrin-like_sf"/>
</dbReference>
<evidence type="ECO:0000313" key="7">
    <source>
        <dbReference type="Proteomes" id="UP000306825"/>
    </source>
</evidence>
<dbReference type="PANTHER" id="PTHR37164">
    <property type="entry name" value="BACTERIOHEMERYTHRIN"/>
    <property type="match status" value="1"/>
</dbReference>
<dbReference type="RefSeq" id="WP_138323613.1">
    <property type="nucleotide sequence ID" value="NZ_CP040463.1"/>
</dbReference>
<dbReference type="InterPro" id="IPR050669">
    <property type="entry name" value="Hemerythrin"/>
</dbReference>
<evidence type="ECO:0000313" key="6">
    <source>
        <dbReference type="EMBL" id="QCT94944.1"/>
    </source>
</evidence>
<dbReference type="PROSITE" id="PS00550">
    <property type="entry name" value="HEMERYTHRINS"/>
    <property type="match status" value="1"/>
</dbReference>
<evidence type="ECO:0000256" key="4">
    <source>
        <dbReference type="ARBA" id="ARBA00023004"/>
    </source>
</evidence>
<dbReference type="SUPFAM" id="SSF47188">
    <property type="entry name" value="Hemerythrin-like"/>
    <property type="match status" value="1"/>
</dbReference>
<evidence type="ECO:0000256" key="2">
    <source>
        <dbReference type="ARBA" id="ARBA00022621"/>
    </source>
</evidence>
<name>A0ABX5VCY5_9BACT</name>
<dbReference type="InterPro" id="IPR012312">
    <property type="entry name" value="Hemerythrin-like"/>
</dbReference>
<dbReference type="Proteomes" id="UP000306825">
    <property type="component" value="Chromosome"/>
</dbReference>
<evidence type="ECO:0000259" key="5">
    <source>
        <dbReference type="Pfam" id="PF01814"/>
    </source>
</evidence>
<comment type="similarity">
    <text evidence="1">Belongs to the hemerythrin family.</text>
</comment>
<keyword evidence="2" id="KW-0561">Oxygen transport</keyword>
<keyword evidence="2" id="KW-0813">Transport</keyword>
<keyword evidence="7" id="KW-1185">Reference proteome</keyword>
<dbReference type="InterPro" id="IPR012827">
    <property type="entry name" value="Hemerythrin_metal-bd"/>
</dbReference>
<dbReference type="PANTHER" id="PTHR37164:SF1">
    <property type="entry name" value="BACTERIOHEMERYTHRIN"/>
    <property type="match status" value="1"/>
</dbReference>
<protein>
    <submittedName>
        <fullName evidence="6">Hemerythrin</fullName>
    </submittedName>
</protein>
<reference evidence="6 7" key="1">
    <citation type="submission" date="2019-05" db="EMBL/GenBank/DDBJ databases">
        <title>A comparative analysis of the Nautiliaceae.</title>
        <authorList>
            <person name="Grosche A."/>
            <person name="Smedile F."/>
            <person name="Vetriani C."/>
        </authorList>
    </citation>
    <scope>NUCLEOTIDE SEQUENCE [LARGE SCALE GENOMIC DNA]</scope>
    <source>
        <strain evidence="6 7">TB-2</strain>
    </source>
</reference>
<dbReference type="EMBL" id="CP040463">
    <property type="protein sequence ID" value="QCT94944.1"/>
    <property type="molecule type" value="Genomic_DNA"/>
</dbReference>
<dbReference type="Gene3D" id="1.20.120.50">
    <property type="entry name" value="Hemerythrin-like"/>
    <property type="match status" value="1"/>
</dbReference>
<evidence type="ECO:0000256" key="1">
    <source>
        <dbReference type="ARBA" id="ARBA00010587"/>
    </source>
</evidence>
<feature type="domain" description="Hemerythrin-like" evidence="5">
    <location>
        <begin position="13"/>
        <end position="114"/>
    </location>
</feature>